<dbReference type="GO" id="GO:0005516">
    <property type="term" value="F:calmodulin binding"/>
    <property type="evidence" value="ECO:0007669"/>
    <property type="project" value="UniProtKB-KW"/>
</dbReference>
<organism evidence="5 6">
    <name type="scientific">Arabidopsis thaliana</name>
    <name type="common">Mouse-ear cress</name>
    <dbReference type="NCBI Taxonomy" id="3702"/>
    <lineage>
        <taxon>Eukaryota</taxon>
        <taxon>Viridiplantae</taxon>
        <taxon>Streptophyta</taxon>
        <taxon>Embryophyta</taxon>
        <taxon>Tracheophyta</taxon>
        <taxon>Spermatophyta</taxon>
        <taxon>Magnoliopsida</taxon>
        <taxon>eudicotyledons</taxon>
        <taxon>Gunneridae</taxon>
        <taxon>Pentapetalae</taxon>
        <taxon>rosids</taxon>
        <taxon>malvids</taxon>
        <taxon>Brassicales</taxon>
        <taxon>Brassicaceae</taxon>
        <taxon>Camelineae</taxon>
        <taxon>Arabidopsis</taxon>
    </lineage>
</organism>
<protein>
    <submittedName>
        <fullName evidence="5">IQ-domain 1</fullName>
    </submittedName>
</protein>
<evidence type="ECO:0007829" key="9">
    <source>
        <dbReference type="ProteomicsDB" id="F4J1A4"/>
    </source>
</evidence>
<reference evidence="5 6" key="1">
    <citation type="journal article" date="2000" name="Nature">
        <title>Sequence and analysis of chromosome 3 of the plant Arabidopsis thaliana.</title>
        <authorList>
            <consortium name="European Union Chromosome 3 Arabidopsis Sequencing Consortium"/>
            <consortium name="Institute for Genomic Research"/>
            <consortium name="Kazusa DNA Research Institute"/>
            <person name="Salanoubat M."/>
            <person name="Lemcke K."/>
            <person name="Rieger M."/>
            <person name="Ansorge W."/>
            <person name="Unseld M."/>
            <person name="Fartmann B."/>
            <person name="Valle G."/>
            <person name="Blocker H."/>
            <person name="Perez-Alonso M."/>
            <person name="Obermaier B."/>
            <person name="Delseny M."/>
            <person name="Boutry M."/>
            <person name="Grivell L.A."/>
            <person name="Mache R."/>
            <person name="Puigdomenech P."/>
            <person name="De Simone V."/>
            <person name="Choisne N."/>
            <person name="Artiguenave F."/>
            <person name="Robert C."/>
            <person name="Brottier P."/>
            <person name="Wincker P."/>
            <person name="Cattolico L."/>
            <person name="Weissenbach J."/>
            <person name="Saurin W."/>
            <person name="Quetier F."/>
            <person name="Schafer M."/>
            <person name="Muller-Auer S."/>
            <person name="Gabel C."/>
            <person name="Fuchs M."/>
            <person name="Benes V."/>
            <person name="Wurmbach E."/>
            <person name="Drzonek H."/>
            <person name="Erfle H."/>
            <person name="Jordan N."/>
            <person name="Bangert S."/>
            <person name="Wiedelmann R."/>
            <person name="Kranz H."/>
            <person name="Voss H."/>
            <person name="Holland R."/>
            <person name="Brandt P."/>
            <person name="Nyakatura G."/>
            <person name="Vezzi A."/>
            <person name="D'Angelo M."/>
            <person name="Pallavicini A."/>
            <person name="Toppo S."/>
            <person name="Simionati B."/>
            <person name="Conrad A."/>
            <person name="Hornischer K."/>
            <person name="Kauer G."/>
            <person name="Lohnert T.H."/>
            <person name="Nordsiek G."/>
            <person name="Reichelt J."/>
            <person name="Scharfe M."/>
            <person name="Schon O."/>
            <person name="Bargues M."/>
            <person name="Terol J."/>
            <person name="Climent J."/>
            <person name="Navarro P."/>
            <person name="Collado C."/>
            <person name="Perez-Perez A."/>
            <person name="Ottenwalder B."/>
            <person name="Duchemin D."/>
            <person name="Cooke R."/>
            <person name="Laudie M."/>
            <person name="Berger-Llauro C."/>
            <person name="Purnelle B."/>
            <person name="Masuy D."/>
            <person name="de Haan M."/>
            <person name="Maarse A.C."/>
            <person name="Alcaraz J.P."/>
            <person name="Cottet A."/>
            <person name="Casacuberta E."/>
            <person name="Monfort A."/>
            <person name="Argiriou A."/>
            <person name="flores M."/>
            <person name="Liguori R."/>
            <person name="Vitale D."/>
            <person name="Mannhaupt G."/>
            <person name="Haase D."/>
            <person name="Schoof H."/>
            <person name="Rudd S."/>
            <person name="Zaccaria P."/>
            <person name="Mewes H.W."/>
            <person name="Mayer K.F."/>
            <person name="Kaul S."/>
            <person name="Town C.D."/>
            <person name="Koo H.L."/>
            <person name="Tallon L.J."/>
            <person name="Jenkins J."/>
            <person name="Rooney T."/>
            <person name="Rizzo M."/>
            <person name="Walts A."/>
            <person name="Utterback T."/>
            <person name="Fujii C.Y."/>
            <person name="Shea T.P."/>
            <person name="Creasy T.H."/>
            <person name="Haas B."/>
            <person name="Maiti R."/>
            <person name="Wu D."/>
            <person name="Peterson J."/>
            <person name="Van Aken S."/>
            <person name="Pai G."/>
            <person name="Militscher J."/>
            <person name="Sellers P."/>
            <person name="Gill J.E."/>
            <person name="Feldblyum T.V."/>
            <person name="Preuss D."/>
            <person name="Lin X."/>
            <person name="Nierman W.C."/>
            <person name="Salzberg S.L."/>
            <person name="White O."/>
            <person name="Venter J.C."/>
            <person name="Fraser C.M."/>
            <person name="Kaneko T."/>
            <person name="Nakamura Y."/>
            <person name="Sato S."/>
            <person name="Kato T."/>
            <person name="Asamizu E."/>
            <person name="Sasamoto S."/>
            <person name="Kimura T."/>
            <person name="Idesawa K."/>
            <person name="Kawashima K."/>
            <person name="Kishida Y."/>
            <person name="Kiyokawa C."/>
            <person name="Kohara M."/>
            <person name="Matsumoto M."/>
            <person name="Matsuno A."/>
            <person name="Muraki A."/>
            <person name="Nakayama S."/>
            <person name="Nakazaki N."/>
            <person name="Shinpo S."/>
            <person name="Takeuchi C."/>
            <person name="Wada T."/>
            <person name="Watanabe A."/>
            <person name="Yamada M."/>
            <person name="Yasuda M."/>
            <person name="Tabata S."/>
        </authorList>
    </citation>
    <scope>NUCLEOTIDE SEQUENCE [LARGE SCALE GENOMIC DNA]</scope>
    <source>
        <strain evidence="6">cv. Columbia</strain>
    </source>
</reference>
<dbReference type="SMR" id="F4J1A4"/>
<dbReference type="Araport" id="AT3G09710"/>
<dbReference type="GeneID" id="820128"/>
<name>F4J1A4_ARATH</name>
<accession>F4J1A4</accession>
<feature type="region of interest" description="Disordered" evidence="3">
    <location>
        <begin position="286"/>
        <end position="468"/>
    </location>
</feature>
<feature type="compositionally biased region" description="Polar residues" evidence="3">
    <location>
        <begin position="294"/>
        <end position="342"/>
    </location>
</feature>
<evidence type="ECO:0000313" key="7">
    <source>
        <dbReference type="TAIR" id="AT3G09710"/>
    </source>
</evidence>
<evidence type="ECO:0000256" key="3">
    <source>
        <dbReference type="SAM" id="MobiDB-lite"/>
    </source>
</evidence>
<dbReference type="CDD" id="cd23767">
    <property type="entry name" value="IQCD"/>
    <property type="match status" value="1"/>
</dbReference>
<dbReference type="PROSITE" id="PS50096">
    <property type="entry name" value="IQ"/>
    <property type="match status" value="1"/>
</dbReference>
<evidence type="ECO:0007829" key="8">
    <source>
        <dbReference type="PeptideAtlas" id="F4J1A4"/>
    </source>
</evidence>
<dbReference type="InterPro" id="IPR000048">
    <property type="entry name" value="IQ_motif_EF-hand-BS"/>
</dbReference>
<dbReference type="Proteomes" id="UP000006548">
    <property type="component" value="Chromosome 3"/>
</dbReference>
<feature type="compositionally biased region" description="Basic and acidic residues" evidence="3">
    <location>
        <begin position="456"/>
        <end position="468"/>
    </location>
</feature>
<dbReference type="OMA" id="NIEAKEW"/>
<evidence type="ECO:0000313" key="5">
    <source>
        <dbReference type="EMBL" id="AEE74802.1"/>
    </source>
</evidence>
<reference evidence="6" key="2">
    <citation type="journal article" date="2017" name="Plant J.">
        <title>Araport11: a complete reannotation of the Arabidopsis thaliana reference genome.</title>
        <authorList>
            <person name="Cheng C.Y."/>
            <person name="Krishnakumar V."/>
            <person name="Chan A.P."/>
            <person name="Thibaud-Nissen F."/>
            <person name="Schobel S."/>
            <person name="Town C.D."/>
        </authorList>
    </citation>
    <scope>GENOME REANNOTATION</scope>
    <source>
        <strain evidence="6">cv. Columbia</strain>
    </source>
</reference>
<dbReference type="SMART" id="SM00015">
    <property type="entry name" value="IQ"/>
    <property type="match status" value="1"/>
</dbReference>
<dbReference type="AlphaFoldDB" id="F4J1A4"/>
<dbReference type="RefSeq" id="NP_001189848.1">
    <property type="nucleotide sequence ID" value="NM_001202919.2"/>
</dbReference>
<feature type="compositionally biased region" description="Low complexity" evidence="3">
    <location>
        <begin position="411"/>
        <end position="426"/>
    </location>
</feature>
<evidence type="ECO:0000313" key="6">
    <source>
        <dbReference type="Proteomes" id="UP000006548"/>
    </source>
</evidence>
<evidence type="ECO:0000256" key="1">
    <source>
        <dbReference type="ARBA" id="ARBA00022860"/>
    </source>
</evidence>
<comment type="similarity">
    <text evidence="2">Belongs to the IQD family.</text>
</comment>
<keyword evidence="1" id="KW-0112">Calmodulin-binding</keyword>
<feature type="compositionally biased region" description="Polar residues" evidence="3">
    <location>
        <begin position="385"/>
        <end position="402"/>
    </location>
</feature>
<dbReference type="ProteomicsDB" id="209758"/>
<sequence>MVKKAKWLKNVKKAFSPDSKKLKHESVECQDSVISYPVLIATSRSSSPQFEVRVDEVNYEQKKNLYPPSSDSVTATVAHVLVDSPPSSPESVHQAIVVNRFAGKSKEEAAAILIQSTFRGHLARRESQVMRGQERLKLLMEGSVVQRQAAITLKCMQTLSRVQSQIRSRRIRMSEENQARHKQLLQKHAKELGGLKLFMRLFKFIVVSSDNGGNWNYSNQSKEQVEAGMLHKYEATMRRERALAYAFTHQQNLKSFSKTANPMFMDPSNPTWGWSWLERWMAGRPWESSEKEQNTTNNDNSSVKNSTNRNSQGGETAKSSNRNKLNSSTKPNTPSASSTATRNPRKKRPIPSSIKSKSSDDEAKSSERNRRPSIARPSVSDDETLSSSTARRSSNLIPTTKSARGKPKSQTSSRVAVTTSTTEESSILPEKAPAKKRLSTSASPAPKPRRSSAPPKVEKGVLKAERTP</sequence>
<evidence type="ECO:0000313" key="4">
    <source>
        <dbReference type="Araport" id="AT3G09710"/>
    </source>
</evidence>
<dbReference type="PANTHER" id="PTHR32295:SF150">
    <property type="entry name" value="PROTEIN IQ-DOMAIN 1"/>
    <property type="match status" value="1"/>
</dbReference>
<proteinExistence type="evidence at protein level"/>
<dbReference type="EMBL" id="CP002686">
    <property type="protein sequence ID" value="AEE74802.1"/>
    <property type="molecule type" value="Genomic_DNA"/>
</dbReference>
<dbReference type="TAIR" id="AT3G09710">
    <property type="gene designation" value="IQD1"/>
</dbReference>
<keyword evidence="8 9" id="KW-1267">Proteomics identification</keyword>
<keyword evidence="6" id="KW-1185">Reference proteome</keyword>
<evidence type="ECO:0000256" key="2">
    <source>
        <dbReference type="ARBA" id="ARBA00024341"/>
    </source>
</evidence>
<feature type="compositionally biased region" description="Basic and acidic residues" evidence="3">
    <location>
        <begin position="357"/>
        <end position="370"/>
    </location>
</feature>
<dbReference type="ExpressionAtlas" id="F4J1A4">
    <property type="expression patterns" value="baseline and differential"/>
</dbReference>
<dbReference type="PANTHER" id="PTHR32295">
    <property type="entry name" value="IQ-DOMAIN 5-RELATED"/>
    <property type="match status" value="1"/>
</dbReference>
<dbReference type="Pfam" id="PF00612">
    <property type="entry name" value="IQ"/>
    <property type="match status" value="1"/>
</dbReference>
<dbReference type="OrthoDB" id="1110526at2759"/>
<gene>
    <name evidence="5 7" type="primary">IQD1</name>
    <name evidence="5" type="synonym">IQ-domain 1</name>
    <name evidence="4 5" type="ordered locus">At3g09710</name>
</gene>